<gene>
    <name evidence="7" type="ORF">K1J60_08230</name>
</gene>
<accession>A0ABX8XLI2</accession>
<keyword evidence="5" id="KW-1133">Transmembrane helix</keyword>
<feature type="compositionally biased region" description="Low complexity" evidence="4">
    <location>
        <begin position="280"/>
        <end position="300"/>
    </location>
</feature>
<evidence type="ECO:0000256" key="2">
    <source>
        <dbReference type="ARBA" id="ARBA00022525"/>
    </source>
</evidence>
<evidence type="ECO:0000259" key="6">
    <source>
        <dbReference type="Pfam" id="PF17802"/>
    </source>
</evidence>
<keyword evidence="2" id="KW-0964">Secreted</keyword>
<dbReference type="InterPro" id="IPR041033">
    <property type="entry name" value="SpaA_PFL_dom_1"/>
</dbReference>
<feature type="compositionally biased region" description="Low complexity" evidence="4">
    <location>
        <begin position="250"/>
        <end position="267"/>
    </location>
</feature>
<dbReference type="Gene3D" id="2.60.40.10">
    <property type="entry name" value="Immunoglobulins"/>
    <property type="match status" value="2"/>
</dbReference>
<organism evidence="7 8">
    <name type="scientific">Streptomyces akebiae</name>
    <dbReference type="NCBI Taxonomy" id="2865673"/>
    <lineage>
        <taxon>Bacteria</taxon>
        <taxon>Bacillati</taxon>
        <taxon>Actinomycetota</taxon>
        <taxon>Actinomycetes</taxon>
        <taxon>Kitasatosporales</taxon>
        <taxon>Streptomycetaceae</taxon>
        <taxon>Streptomyces</taxon>
    </lineage>
</organism>
<protein>
    <submittedName>
        <fullName evidence="7">LPXTG cell wall anchor domain-containing protein</fullName>
    </submittedName>
</protein>
<reference evidence="7 8" key="1">
    <citation type="submission" date="2021-08" db="EMBL/GenBank/DDBJ databases">
        <authorList>
            <person name="Ping M."/>
        </authorList>
    </citation>
    <scope>NUCLEOTIDE SEQUENCE [LARGE SCALE GENOMIC DNA]</scope>
    <source>
        <strain evidence="7 8">MG28</strain>
    </source>
</reference>
<keyword evidence="5" id="KW-0472">Membrane</keyword>
<dbReference type="NCBIfam" id="TIGR01167">
    <property type="entry name" value="LPXTG_anchor"/>
    <property type="match status" value="1"/>
</dbReference>
<feature type="compositionally biased region" description="Polar residues" evidence="4">
    <location>
        <begin position="268"/>
        <end position="279"/>
    </location>
</feature>
<evidence type="ECO:0000256" key="3">
    <source>
        <dbReference type="ARBA" id="ARBA00022729"/>
    </source>
</evidence>
<evidence type="ECO:0000256" key="4">
    <source>
        <dbReference type="SAM" id="MobiDB-lite"/>
    </source>
</evidence>
<feature type="domain" description="SpaA-like prealbumin fold" evidence="6">
    <location>
        <begin position="164"/>
        <end position="252"/>
    </location>
</feature>
<dbReference type="InterPro" id="IPR013783">
    <property type="entry name" value="Ig-like_fold"/>
</dbReference>
<feature type="domain" description="SpaA-like prealbumin fold" evidence="6">
    <location>
        <begin position="75"/>
        <end position="130"/>
    </location>
</feature>
<dbReference type="PANTHER" id="PTHR36108:SF13">
    <property type="entry name" value="COLOSSIN-B-RELATED"/>
    <property type="match status" value="1"/>
</dbReference>
<evidence type="ECO:0000256" key="1">
    <source>
        <dbReference type="ARBA" id="ARBA00007257"/>
    </source>
</evidence>
<dbReference type="Pfam" id="PF17802">
    <property type="entry name" value="SpaA"/>
    <property type="match status" value="2"/>
</dbReference>
<dbReference type="SUPFAM" id="SSF49478">
    <property type="entry name" value="Cna protein B-type domain"/>
    <property type="match status" value="1"/>
</dbReference>
<evidence type="ECO:0000256" key="5">
    <source>
        <dbReference type="SAM" id="Phobius"/>
    </source>
</evidence>
<evidence type="ECO:0000313" key="8">
    <source>
        <dbReference type="Proteomes" id="UP000827138"/>
    </source>
</evidence>
<name>A0ABX8XLI2_9ACTN</name>
<dbReference type="EMBL" id="CP080647">
    <property type="protein sequence ID" value="QYX76497.1"/>
    <property type="molecule type" value="Genomic_DNA"/>
</dbReference>
<keyword evidence="8" id="KW-1185">Reference proteome</keyword>
<keyword evidence="5" id="KW-0812">Transmembrane</keyword>
<dbReference type="PANTHER" id="PTHR36108">
    <property type="entry name" value="COLOSSIN-B-RELATED"/>
    <property type="match status" value="1"/>
</dbReference>
<evidence type="ECO:0000313" key="7">
    <source>
        <dbReference type="EMBL" id="QYX76497.1"/>
    </source>
</evidence>
<keyword evidence="3" id="KW-0732">Signal</keyword>
<proteinExistence type="inferred from homology"/>
<feature type="region of interest" description="Disordered" evidence="4">
    <location>
        <begin position="250"/>
        <end position="304"/>
    </location>
</feature>
<feature type="transmembrane region" description="Helical" evidence="5">
    <location>
        <begin position="325"/>
        <end position="344"/>
    </location>
</feature>
<comment type="similarity">
    <text evidence="1">Belongs to the serine-aspartate repeat-containing protein (SDr) family.</text>
</comment>
<sequence>MPRRRPVDLLNIASPCTLQEPLLLTRIESTCRTASAAVVTLATAMAGTLMWAPAAVAQDPTPSPPTALSATETGGFAIHKKDSAGAVLAGATFTLFDSAGQQVGTGITDADGQLAFKDLAPGVYRLKEVSSGSPLHDVVDDQDVIVTPGTDAPLTIIDPFKPATVTLKAKASKSGKPLPGSTVNIGTGDEVVLTLTTGSNGTASAKLPVNSRTGTAFWVKQTKAPEGYDLYKPSRAYTAKPGAPVTVTVTNAKTASTTPTPTATQTPSGKPTQDTSGQGDSTVSSAPSTADSTSDTTIADKPAASTLATTTEGTLAHTGADATPWLIGGAGLFLASGVGAVVATRRRRTEAGALEN</sequence>
<dbReference type="Proteomes" id="UP000827138">
    <property type="component" value="Chromosome"/>
</dbReference>